<dbReference type="PANTHER" id="PTHR38108">
    <property type="entry name" value="UPF0319 PROTEIN YCCT"/>
    <property type="match status" value="1"/>
</dbReference>
<feature type="signal peptide" evidence="3">
    <location>
        <begin position="1"/>
        <end position="21"/>
    </location>
</feature>
<gene>
    <name evidence="4" type="ORF">DOQ08_01924</name>
</gene>
<protein>
    <submittedName>
        <fullName evidence="4">Uncharacterized protein</fullName>
    </submittedName>
</protein>
<organism evidence="4 5">
    <name type="scientific">Marinobacter litoralis</name>
    <dbReference type="NCBI Taxonomy" id="187981"/>
    <lineage>
        <taxon>Bacteria</taxon>
        <taxon>Pseudomonadati</taxon>
        <taxon>Pseudomonadota</taxon>
        <taxon>Gammaproteobacteria</taxon>
        <taxon>Pseudomonadales</taxon>
        <taxon>Marinobacteraceae</taxon>
        <taxon>Marinobacter</taxon>
    </lineage>
</organism>
<name>A0A3M2RH16_9GAMM</name>
<keyword evidence="2 3" id="KW-0732">Signal</keyword>
<evidence type="ECO:0000256" key="2">
    <source>
        <dbReference type="ARBA" id="ARBA00022729"/>
    </source>
</evidence>
<comment type="caution">
    <text evidence="4">The sequence shown here is derived from an EMBL/GenBank/DDBJ whole genome shotgun (WGS) entry which is preliminary data.</text>
</comment>
<evidence type="ECO:0000313" key="5">
    <source>
        <dbReference type="Proteomes" id="UP000265903"/>
    </source>
</evidence>
<dbReference type="AlphaFoldDB" id="A0A3M2RH16"/>
<dbReference type="PANTHER" id="PTHR38108:SF1">
    <property type="entry name" value="UPF0319 PROTEIN YCCT"/>
    <property type="match status" value="1"/>
</dbReference>
<accession>A0A3M2RH16</accession>
<comment type="similarity">
    <text evidence="1">Belongs to the UPF0319 family.</text>
</comment>
<dbReference type="Proteomes" id="UP000265903">
    <property type="component" value="Unassembled WGS sequence"/>
</dbReference>
<keyword evidence="5" id="KW-1185">Reference proteome</keyword>
<proteinExistence type="inferred from homology"/>
<dbReference type="InterPro" id="IPR018635">
    <property type="entry name" value="UPF0319"/>
</dbReference>
<sequence>MTRYTRITHLMIALLPLPALAEVQLTLGPCVNVQAVQSSEQTASSGQTLTLADGTQQLVVECATEVGREEILETSDAFVIRFRAEDAGLRLSAPEIDTRNGMESFNLQGNWQLTDDQGRAVAFTTDVLEKEGFQLVRDYPRELAAYNRSGAVAAVAVGARTAGAELQISQEGLLRDPHADADQEMVSRMLRYWYLKADEQTRKEWDSWVESGNR</sequence>
<evidence type="ECO:0000256" key="1">
    <source>
        <dbReference type="ARBA" id="ARBA00008490"/>
    </source>
</evidence>
<evidence type="ECO:0000313" key="4">
    <source>
        <dbReference type="EMBL" id="RMJ04601.1"/>
    </source>
</evidence>
<evidence type="ECO:0000256" key="3">
    <source>
        <dbReference type="SAM" id="SignalP"/>
    </source>
</evidence>
<dbReference type="EMBL" id="QMDL01000002">
    <property type="protein sequence ID" value="RMJ04601.1"/>
    <property type="molecule type" value="Genomic_DNA"/>
</dbReference>
<feature type="chain" id="PRO_5018051661" evidence="3">
    <location>
        <begin position="22"/>
        <end position="214"/>
    </location>
</feature>
<dbReference type="RefSeq" id="WP_227537566.1">
    <property type="nucleotide sequence ID" value="NZ_QMDL01000002.1"/>
</dbReference>
<dbReference type="Pfam" id="PF09829">
    <property type="entry name" value="DUF2057"/>
    <property type="match status" value="1"/>
</dbReference>
<reference evidence="4 5" key="1">
    <citation type="submission" date="2018-08" db="EMBL/GenBank/DDBJ databases">
        <title>Whole Genome Sequence of the Moderate Halophilic Marine Bacterium Marinobacter litoralis Sw-45.</title>
        <authorList>
            <person name="Musa H."/>
        </authorList>
    </citation>
    <scope>NUCLEOTIDE SEQUENCE [LARGE SCALE GENOMIC DNA]</scope>
    <source>
        <strain evidence="4 5">Sw-45</strain>
    </source>
</reference>